<keyword evidence="1" id="KW-1133">Transmembrane helix</keyword>
<evidence type="ECO:0000313" key="3">
    <source>
        <dbReference type="Proteomes" id="UP000823388"/>
    </source>
</evidence>
<reference evidence="2" key="1">
    <citation type="submission" date="2020-05" db="EMBL/GenBank/DDBJ databases">
        <title>WGS assembly of Panicum virgatum.</title>
        <authorList>
            <person name="Lovell J.T."/>
            <person name="Jenkins J."/>
            <person name="Shu S."/>
            <person name="Juenger T.E."/>
            <person name="Schmutz J."/>
        </authorList>
    </citation>
    <scope>NUCLEOTIDE SEQUENCE</scope>
    <source>
        <strain evidence="2">AP13</strain>
    </source>
</reference>
<keyword evidence="1" id="KW-0812">Transmembrane</keyword>
<feature type="transmembrane region" description="Helical" evidence="1">
    <location>
        <begin position="105"/>
        <end position="126"/>
    </location>
</feature>
<comment type="caution">
    <text evidence="2">The sequence shown here is derived from an EMBL/GenBank/DDBJ whole genome shotgun (WGS) entry which is preliminary data.</text>
</comment>
<evidence type="ECO:0000313" key="2">
    <source>
        <dbReference type="EMBL" id="KAG2562094.1"/>
    </source>
</evidence>
<dbReference type="AlphaFoldDB" id="A0A8T0PVV0"/>
<name>A0A8T0PVV0_PANVG</name>
<organism evidence="2 3">
    <name type="scientific">Panicum virgatum</name>
    <name type="common">Blackwell switchgrass</name>
    <dbReference type="NCBI Taxonomy" id="38727"/>
    <lineage>
        <taxon>Eukaryota</taxon>
        <taxon>Viridiplantae</taxon>
        <taxon>Streptophyta</taxon>
        <taxon>Embryophyta</taxon>
        <taxon>Tracheophyta</taxon>
        <taxon>Spermatophyta</taxon>
        <taxon>Magnoliopsida</taxon>
        <taxon>Liliopsida</taxon>
        <taxon>Poales</taxon>
        <taxon>Poaceae</taxon>
        <taxon>PACMAD clade</taxon>
        <taxon>Panicoideae</taxon>
        <taxon>Panicodae</taxon>
        <taxon>Paniceae</taxon>
        <taxon>Panicinae</taxon>
        <taxon>Panicum</taxon>
        <taxon>Panicum sect. Hiantes</taxon>
    </lineage>
</organism>
<gene>
    <name evidence="2" type="ORF">PVAP13_8KG120902</name>
</gene>
<keyword evidence="1" id="KW-0472">Membrane</keyword>
<protein>
    <submittedName>
        <fullName evidence="2">Uncharacterized protein</fullName>
    </submittedName>
</protein>
<evidence type="ECO:0000256" key="1">
    <source>
        <dbReference type="SAM" id="Phobius"/>
    </source>
</evidence>
<dbReference type="EMBL" id="CM029051">
    <property type="protein sequence ID" value="KAG2562094.1"/>
    <property type="molecule type" value="Genomic_DNA"/>
</dbReference>
<sequence>MGFIGRCCQDQYGTDYYGRLLGHADYYGCPPGHSNCPGSFAHCLLATVTTTAAHSATMIVLTTSPAAAPATAITHRCTHTWNIQLSPSQSAYASRDPIPSCFLPGFPFCYFCFFFNCNLLICAYYFSHKFPCTTYLDGTYGIHSPTACSPW</sequence>
<keyword evidence="3" id="KW-1185">Reference proteome</keyword>
<dbReference type="Proteomes" id="UP000823388">
    <property type="component" value="Chromosome 8K"/>
</dbReference>
<proteinExistence type="predicted"/>
<accession>A0A8T0PVV0</accession>